<dbReference type="InterPro" id="IPR034136">
    <property type="entry name" value="TOPRIM_Topo6A/Spo11"/>
</dbReference>
<keyword evidence="7 10" id="KW-0799">Topoisomerase</keyword>
<dbReference type="GO" id="GO:0042138">
    <property type="term" value="P:meiotic DNA double-strand break formation"/>
    <property type="evidence" value="ECO:0007669"/>
    <property type="project" value="TreeGrafter"/>
</dbReference>
<dbReference type="EC" id="5.6.2.2" evidence="4"/>
<dbReference type="GO" id="GO:0000228">
    <property type="term" value="C:nuclear chromosome"/>
    <property type="evidence" value="ECO:0007669"/>
    <property type="project" value="TreeGrafter"/>
</dbReference>
<dbReference type="Proteomes" id="UP000827284">
    <property type="component" value="Unassembled WGS sequence"/>
</dbReference>
<dbReference type="PRINTS" id="PR01550">
    <property type="entry name" value="TOP6AFAMILY"/>
</dbReference>
<reference evidence="13" key="2">
    <citation type="journal article" date="2022" name="Microbiol. Resour. Announc.">
        <title>Whole-Genome Sequence of Entomortierella parvispora E1425, a Mucoromycotan Fungus Associated with Burkholderiaceae-Related Endosymbiotic Bacteria.</title>
        <authorList>
            <person name="Herlambang A."/>
            <person name="Guo Y."/>
            <person name="Takashima Y."/>
            <person name="Narisawa K."/>
            <person name="Ohta H."/>
            <person name="Nishizawa T."/>
        </authorList>
    </citation>
    <scope>NUCLEOTIDE SEQUENCE</scope>
    <source>
        <strain evidence="13">E1425</strain>
    </source>
</reference>
<evidence type="ECO:0000256" key="3">
    <source>
        <dbReference type="ARBA" id="ARBA00006559"/>
    </source>
</evidence>
<dbReference type="GO" id="GO:0000706">
    <property type="term" value="P:meiotic DNA double-strand break processing"/>
    <property type="evidence" value="ECO:0007669"/>
    <property type="project" value="TreeGrafter"/>
</dbReference>
<evidence type="ECO:0000259" key="11">
    <source>
        <dbReference type="Pfam" id="PF04406"/>
    </source>
</evidence>
<feature type="domain" description="Topoisomerase 6 subunit A/Spo11 TOPRIM" evidence="12">
    <location>
        <begin position="443"/>
        <end position="493"/>
    </location>
</feature>
<evidence type="ECO:0000256" key="8">
    <source>
        <dbReference type="ARBA" id="ARBA00023125"/>
    </source>
</evidence>
<dbReference type="Gene3D" id="1.10.10.10">
    <property type="entry name" value="Winged helix-like DNA-binding domain superfamily/Winged helix DNA-binding domain"/>
    <property type="match status" value="1"/>
</dbReference>
<evidence type="ECO:0000313" key="14">
    <source>
        <dbReference type="Proteomes" id="UP000827284"/>
    </source>
</evidence>
<dbReference type="InterPro" id="IPR036388">
    <property type="entry name" value="WH-like_DNA-bd_sf"/>
</dbReference>
<dbReference type="GO" id="GO:0046872">
    <property type="term" value="F:metal ion binding"/>
    <property type="evidence" value="ECO:0007669"/>
    <property type="project" value="UniProtKB-KW"/>
</dbReference>
<evidence type="ECO:0000256" key="6">
    <source>
        <dbReference type="ARBA" id="ARBA00022842"/>
    </source>
</evidence>
<organism evidence="13 14">
    <name type="scientific">Entomortierella parvispora</name>
    <dbReference type="NCBI Taxonomy" id="205924"/>
    <lineage>
        <taxon>Eukaryota</taxon>
        <taxon>Fungi</taxon>
        <taxon>Fungi incertae sedis</taxon>
        <taxon>Mucoromycota</taxon>
        <taxon>Mortierellomycotina</taxon>
        <taxon>Mortierellomycetes</taxon>
        <taxon>Mortierellales</taxon>
        <taxon>Mortierellaceae</taxon>
        <taxon>Entomortierella</taxon>
    </lineage>
</organism>
<comment type="cofactor">
    <cofactor evidence="2">
        <name>Mg(2+)</name>
        <dbReference type="ChEBI" id="CHEBI:18420"/>
    </cofactor>
</comment>
<keyword evidence="5" id="KW-0479">Metal-binding</keyword>
<comment type="catalytic activity">
    <reaction evidence="1 10">
        <text>ATP-dependent breakage, passage and rejoining of double-stranded DNA.</text>
        <dbReference type="EC" id="5.6.2.2"/>
    </reaction>
</comment>
<keyword evidence="8 10" id="KW-0238">DNA-binding</keyword>
<comment type="caution">
    <text evidence="13">The sequence shown here is derived from an EMBL/GenBank/DDBJ whole genome shotgun (WGS) entry which is preliminary data.</text>
</comment>
<sequence>MPAFSTDNEVPPLQSDEFSLEFDLDGGQIIKPATDPLTPICHGPSSSGFQILPDFPSEMLFDDDFYTDGQKSQYSGISSTIVEDDLVSNQEDVDDHECIHSFGEWDMRLPSTTDDFDSFSWSDVDRPDQMPALPWSFSTSTFPSSFSTSTFPSSELAEICSSPEYPPSPFPSLLSSENFDQGTFCSGPARLQVDRPIPPHPASQNGDHVDFMETRLQPREWVLEQLEMMVAEILFDLSYQFPPKVVTQSRTKSEAILYDKQSGVIRRKRSSADECQGSLEYRTGIQMLHSDKVLTKTACTISTKRDVFYQDVQLFRSQHVVDRIVEDLACTLQVSRSCLNVVAGGRSAVYGSIRISTKAKRICPGDIIAPSIESNDPSWLQEDIRQIQFSNQTSPLEASTYMSGVDNDPEKNTLSKTDFNTLVMIPVNMDDILEVEIHPGTHFVLVVEKEATMHNLISSGFCESNGPCILLTSKGYPDQAARRLLRLISDMINARVWTSLEVPTSAIVSRPPRLLDSSATIPLLALVDCDPHGIEIYLTYRCGSIQSAYDNANLAIPTMQCIGQIASDWGEVLGGSSENDIISSNIQEQFRRSLIPLTRKDRTKLVKLLTEHPLVKNHDRWKSEISRMLHLNRKSEIQSLCLVDNRQQSQLASVPPLIQYLNRKLLSRHEWL</sequence>
<evidence type="ECO:0000256" key="1">
    <source>
        <dbReference type="ARBA" id="ARBA00000185"/>
    </source>
</evidence>
<evidence type="ECO:0000256" key="7">
    <source>
        <dbReference type="ARBA" id="ARBA00023029"/>
    </source>
</evidence>
<proteinExistence type="inferred from homology"/>
<dbReference type="OrthoDB" id="521512at2759"/>
<dbReference type="Pfam" id="PF21180">
    <property type="entry name" value="TOP6A-Spo11_Toprim"/>
    <property type="match status" value="2"/>
</dbReference>
<accession>A0A9P3HIL5</accession>
<dbReference type="Pfam" id="PF04406">
    <property type="entry name" value="TP6A_N"/>
    <property type="match status" value="1"/>
</dbReference>
<dbReference type="GO" id="GO:0005524">
    <property type="term" value="F:ATP binding"/>
    <property type="evidence" value="ECO:0007669"/>
    <property type="project" value="InterPro"/>
</dbReference>
<dbReference type="EMBL" id="BQFW01000013">
    <property type="protein sequence ID" value="GJJ77255.1"/>
    <property type="molecule type" value="Genomic_DNA"/>
</dbReference>
<dbReference type="SUPFAM" id="SSF56726">
    <property type="entry name" value="DNA topoisomerase IV, alpha subunit"/>
    <property type="match status" value="2"/>
</dbReference>
<dbReference type="Gene3D" id="3.40.1360.10">
    <property type="match status" value="1"/>
</dbReference>
<dbReference type="PANTHER" id="PTHR10848:SF0">
    <property type="entry name" value="MEIOTIC RECOMBINATION PROTEIN SPO11"/>
    <property type="match status" value="1"/>
</dbReference>
<feature type="domain" description="Topoisomerase 6 subunit A/Spo11 TOPRIM" evidence="12">
    <location>
        <begin position="514"/>
        <end position="642"/>
    </location>
</feature>
<name>A0A9P3HIL5_9FUNG</name>
<dbReference type="GO" id="GO:0003918">
    <property type="term" value="F:DNA topoisomerase type II (double strand cut, ATP-hydrolyzing) activity"/>
    <property type="evidence" value="ECO:0007669"/>
    <property type="project" value="UniProtKB-UniRule"/>
</dbReference>
<evidence type="ECO:0000256" key="9">
    <source>
        <dbReference type="ARBA" id="ARBA00023235"/>
    </source>
</evidence>
<evidence type="ECO:0000256" key="2">
    <source>
        <dbReference type="ARBA" id="ARBA00001946"/>
    </source>
</evidence>
<dbReference type="InterPro" id="IPR013049">
    <property type="entry name" value="Spo11/TopoVI_A_N"/>
</dbReference>
<comment type="similarity">
    <text evidence="3 10">Belongs to the TOP6A family.</text>
</comment>
<dbReference type="PANTHER" id="PTHR10848">
    <property type="entry name" value="MEIOTIC RECOMBINATION PROTEIN SPO11"/>
    <property type="match status" value="1"/>
</dbReference>
<gene>
    <name evidence="13" type="ORF">EMPS_09614</name>
</gene>
<evidence type="ECO:0000313" key="13">
    <source>
        <dbReference type="EMBL" id="GJJ77255.1"/>
    </source>
</evidence>
<dbReference type="CDD" id="cd00223">
    <property type="entry name" value="TOPRIM_TopoIIB_SPO"/>
    <property type="match status" value="1"/>
</dbReference>
<protein>
    <recommendedName>
        <fullName evidence="4">DNA topoisomerase (ATP-hydrolyzing)</fullName>
        <ecNumber evidence="4">5.6.2.2</ecNumber>
    </recommendedName>
</protein>
<evidence type="ECO:0000256" key="10">
    <source>
        <dbReference type="PROSITE-ProRule" id="PRU01385"/>
    </source>
</evidence>
<feature type="active site" description="O-(5'-phospho-DNA)-tyrosine intermediate" evidence="10">
    <location>
        <position position="309"/>
    </location>
</feature>
<evidence type="ECO:0000259" key="12">
    <source>
        <dbReference type="Pfam" id="PF21180"/>
    </source>
</evidence>
<dbReference type="InterPro" id="IPR002815">
    <property type="entry name" value="Spo11/TopoVI_A"/>
</dbReference>
<dbReference type="AlphaFoldDB" id="A0A9P3HIL5"/>
<evidence type="ECO:0000256" key="5">
    <source>
        <dbReference type="ARBA" id="ARBA00022723"/>
    </source>
</evidence>
<dbReference type="PROSITE" id="PS52041">
    <property type="entry name" value="TOPO_IIB"/>
    <property type="match status" value="1"/>
</dbReference>
<keyword evidence="9 10" id="KW-0413">Isomerase</keyword>
<reference evidence="13" key="1">
    <citation type="submission" date="2021-11" db="EMBL/GenBank/DDBJ databases">
        <authorList>
            <person name="Herlambang A."/>
            <person name="Guo Y."/>
            <person name="Takashima Y."/>
            <person name="Nishizawa T."/>
        </authorList>
    </citation>
    <scope>NUCLEOTIDE SEQUENCE</scope>
    <source>
        <strain evidence="13">E1425</strain>
    </source>
</reference>
<keyword evidence="14" id="KW-1185">Reference proteome</keyword>
<feature type="domain" description="Spo11/DNA topoisomerase VI subunit A N-terminal" evidence="11">
    <location>
        <begin position="300"/>
        <end position="341"/>
    </location>
</feature>
<dbReference type="GO" id="GO:0007131">
    <property type="term" value="P:reciprocal meiotic recombination"/>
    <property type="evidence" value="ECO:0007669"/>
    <property type="project" value="TreeGrafter"/>
</dbReference>
<dbReference type="InterPro" id="IPR036078">
    <property type="entry name" value="Spo11/TopoVI_A_sf"/>
</dbReference>
<evidence type="ECO:0000256" key="4">
    <source>
        <dbReference type="ARBA" id="ARBA00012895"/>
    </source>
</evidence>
<dbReference type="GO" id="GO:0003677">
    <property type="term" value="F:DNA binding"/>
    <property type="evidence" value="ECO:0007669"/>
    <property type="project" value="UniProtKB-UniRule"/>
</dbReference>
<keyword evidence="6" id="KW-0460">Magnesium</keyword>